<dbReference type="EMBL" id="GGEC01015605">
    <property type="protein sequence ID" value="MBW96088.1"/>
    <property type="molecule type" value="Transcribed_RNA"/>
</dbReference>
<keyword evidence="1" id="KW-0472">Membrane</keyword>
<proteinExistence type="predicted"/>
<keyword evidence="1" id="KW-1133">Transmembrane helix</keyword>
<evidence type="ECO:0000313" key="3">
    <source>
        <dbReference type="EMBL" id="MBW96088.1"/>
    </source>
</evidence>
<keyword evidence="1" id="KW-0812">Transmembrane</keyword>
<evidence type="ECO:0000256" key="1">
    <source>
        <dbReference type="SAM" id="Phobius"/>
    </source>
</evidence>
<protein>
    <submittedName>
        <fullName evidence="3">Uncharacterized protein</fullName>
    </submittedName>
</protein>
<organism evidence="3">
    <name type="scientific">Rhizophora mucronata</name>
    <name type="common">Asiatic mangrove</name>
    <dbReference type="NCBI Taxonomy" id="61149"/>
    <lineage>
        <taxon>Eukaryota</taxon>
        <taxon>Viridiplantae</taxon>
        <taxon>Streptophyta</taxon>
        <taxon>Embryophyta</taxon>
        <taxon>Tracheophyta</taxon>
        <taxon>Spermatophyta</taxon>
        <taxon>Magnoliopsida</taxon>
        <taxon>eudicotyledons</taxon>
        <taxon>Gunneridae</taxon>
        <taxon>Pentapetalae</taxon>
        <taxon>rosids</taxon>
        <taxon>fabids</taxon>
        <taxon>Malpighiales</taxon>
        <taxon>Rhizophoraceae</taxon>
        <taxon>Rhizophora</taxon>
    </lineage>
</organism>
<dbReference type="AlphaFoldDB" id="A0A2P2JRH5"/>
<accession>A0A2P2JRH5</accession>
<reference evidence="3" key="1">
    <citation type="submission" date="2018-02" db="EMBL/GenBank/DDBJ databases">
        <title>Rhizophora mucronata_Transcriptome.</title>
        <authorList>
            <person name="Meera S.P."/>
            <person name="Sreeshan A."/>
            <person name="Augustine A."/>
        </authorList>
    </citation>
    <scope>NUCLEOTIDE SEQUENCE</scope>
    <source>
        <tissue evidence="3">Leaf</tissue>
    </source>
</reference>
<sequence>MGTPQFLLLFFSVIVFLSLIRESVGGWVDAEEITITAGSPFYLLILFLFPFILLCF</sequence>
<feature type="chain" id="PRO_5015194889" evidence="2">
    <location>
        <begin position="26"/>
        <end position="56"/>
    </location>
</feature>
<evidence type="ECO:0000256" key="2">
    <source>
        <dbReference type="SAM" id="SignalP"/>
    </source>
</evidence>
<feature type="transmembrane region" description="Helical" evidence="1">
    <location>
        <begin position="35"/>
        <end position="55"/>
    </location>
</feature>
<keyword evidence="2" id="KW-0732">Signal</keyword>
<feature type="signal peptide" evidence="2">
    <location>
        <begin position="1"/>
        <end position="25"/>
    </location>
</feature>
<name>A0A2P2JRH5_RHIMU</name>